<evidence type="ECO:0000313" key="1">
    <source>
        <dbReference type="EMBL" id="GAD48506.1"/>
    </source>
</evidence>
<dbReference type="EMBL" id="BASZ01000002">
    <property type="protein sequence ID" value="GAD48506.1"/>
    <property type="molecule type" value="Genomic_DNA"/>
</dbReference>
<dbReference type="Gene3D" id="3.10.620.30">
    <property type="match status" value="1"/>
</dbReference>
<dbReference type="AlphaFoldDB" id="U2Y5U8"/>
<dbReference type="Proteomes" id="UP000016568">
    <property type="component" value="Unassembled WGS sequence"/>
</dbReference>
<dbReference type="InterPro" id="IPR010319">
    <property type="entry name" value="Transglutaminase-like_Cys_pept"/>
</dbReference>
<gene>
    <name evidence="1" type="ORF">NT2_02_05900</name>
</gene>
<dbReference type="PANTHER" id="PTHR39327">
    <property type="match status" value="1"/>
</dbReference>
<evidence type="ECO:0000313" key="2">
    <source>
        <dbReference type="Proteomes" id="UP000016568"/>
    </source>
</evidence>
<dbReference type="InterPro" id="IPR038765">
    <property type="entry name" value="Papain-like_cys_pep_sf"/>
</dbReference>
<sequence length="299" mass="31379">MTPLAVQIAGATQCTFASGASGLPGALVATAQLSPVNKSAAILGGAPSKLDQIRLQQAAMAAPLASQTPEAAGLIGANAVKPLQPAAGGITARSTDCGTFSSRAGSTASFIQPAVAFRGAAGMAPQVRSPDDYLASKRIAIGRTHFDADWSRVLYQSVSSAQARKFGAGHNADGLALIAAVNRAVNHQIRYVEDRQLFGRNDYWAGAQTTLRMGKGDCEDIALAKMQVLAAAGVARKDMILTIARDLARNADHAILIVRHQGQYLLLDNSTDKVLDASQSYDYRPILSFSEGATWLHGY</sequence>
<keyword evidence="2" id="KW-1185">Reference proteome</keyword>
<dbReference type="PANTHER" id="PTHR39327:SF1">
    <property type="entry name" value="BLR5470 PROTEIN"/>
    <property type="match status" value="1"/>
</dbReference>
<comment type="caution">
    <text evidence="1">The sequence shown here is derived from an EMBL/GenBank/DDBJ whole genome shotgun (WGS) entry which is preliminary data.</text>
</comment>
<reference evidence="1 2" key="1">
    <citation type="submission" date="2013-09" db="EMBL/GenBank/DDBJ databases">
        <title>Whole genome shotgun sequence of Novosphingobium tardaugens NBRC 16725.</title>
        <authorList>
            <person name="Isaki S."/>
            <person name="Hosoyama A."/>
            <person name="Tsuchikane K."/>
            <person name="Katsumata H."/>
            <person name="Ando Y."/>
            <person name="Yamazaki S."/>
            <person name="Fujita N."/>
        </authorList>
    </citation>
    <scope>NUCLEOTIDE SEQUENCE [LARGE SCALE GENOMIC DNA]</scope>
    <source>
        <strain evidence="1 2">NBRC 16725</strain>
    </source>
</reference>
<protein>
    <recommendedName>
        <fullName evidence="3">Transglutaminase-like domain-containing protein</fullName>
    </recommendedName>
</protein>
<dbReference type="SUPFAM" id="SSF54001">
    <property type="entry name" value="Cysteine proteinases"/>
    <property type="match status" value="1"/>
</dbReference>
<accession>U2Y5U8</accession>
<name>U2Y5U8_9SPHN</name>
<organism evidence="1 2">
    <name type="scientific">Caenibius tardaugens NBRC 16725</name>
    <dbReference type="NCBI Taxonomy" id="1219035"/>
    <lineage>
        <taxon>Bacteria</taxon>
        <taxon>Pseudomonadati</taxon>
        <taxon>Pseudomonadota</taxon>
        <taxon>Alphaproteobacteria</taxon>
        <taxon>Sphingomonadales</taxon>
        <taxon>Erythrobacteraceae</taxon>
        <taxon>Caenibius</taxon>
    </lineage>
</organism>
<proteinExistence type="predicted"/>
<dbReference type="eggNOG" id="COG3672">
    <property type="taxonomic scope" value="Bacteria"/>
</dbReference>
<evidence type="ECO:0008006" key="3">
    <source>
        <dbReference type="Google" id="ProtNLM"/>
    </source>
</evidence>
<dbReference type="Pfam" id="PF06035">
    <property type="entry name" value="Peptidase_C93"/>
    <property type="match status" value="1"/>
</dbReference>